<proteinExistence type="predicted"/>
<dbReference type="EMBL" id="BMFD01000014">
    <property type="protein sequence ID" value="GGC50159.1"/>
    <property type="molecule type" value="Genomic_DNA"/>
</dbReference>
<gene>
    <name evidence="1" type="ORF">GCM10010993_30890</name>
</gene>
<reference evidence="2" key="1">
    <citation type="journal article" date="2019" name="Int. J. Syst. Evol. Microbiol.">
        <title>The Global Catalogue of Microorganisms (GCM) 10K type strain sequencing project: providing services to taxonomists for standard genome sequencing and annotation.</title>
        <authorList>
            <consortium name="The Broad Institute Genomics Platform"/>
            <consortium name="The Broad Institute Genome Sequencing Center for Infectious Disease"/>
            <person name="Wu L."/>
            <person name="Ma J."/>
        </authorList>
    </citation>
    <scope>NUCLEOTIDE SEQUENCE [LARGE SCALE GENOMIC DNA]</scope>
    <source>
        <strain evidence="2">CGMCC 1.12479</strain>
    </source>
</reference>
<comment type="caution">
    <text evidence="1">The sequence shown here is derived from an EMBL/GenBank/DDBJ whole genome shotgun (WGS) entry which is preliminary data.</text>
</comment>
<evidence type="ECO:0000313" key="1">
    <source>
        <dbReference type="EMBL" id="GGC50159.1"/>
    </source>
</evidence>
<protein>
    <submittedName>
        <fullName evidence="1">Uncharacterized protein</fullName>
    </submittedName>
</protein>
<dbReference type="SUPFAM" id="SSF101898">
    <property type="entry name" value="NHL repeat"/>
    <property type="match status" value="1"/>
</dbReference>
<sequence>MNLDIESTKLLENISLTAESTSTALISNGEMVSVTEKGQIVIYSIDGNQIKVLDKKGEGELELKNPTLVSTFEDGFLVWCRDLLKMVAFDSEGNPIEEYFGFNHSIKKFVVKENLIFTYINTLVDKPFIQIYDMEEGRIIKEIGNTVNEQLISNLNSCGGGITLYNDQIVFASSNSLNLYVVEGDEYQIKEIEISDLDFIELKISEDAENLINSSQRKAIEMSLGRAVITGLFQVGQDLILLGEVGEMTISGGALNSKNRKSFIWKIDKEFNIIGKYFYDLDPSISCKLVSSHGDFLARIVQRQGEEEMDYYLEQLQLSTVLENQTLVKG</sequence>
<organism evidence="1 2">
    <name type="scientific">Belliella aquatica</name>
    <dbReference type="NCBI Taxonomy" id="1323734"/>
    <lineage>
        <taxon>Bacteria</taxon>
        <taxon>Pseudomonadati</taxon>
        <taxon>Bacteroidota</taxon>
        <taxon>Cytophagia</taxon>
        <taxon>Cytophagales</taxon>
        <taxon>Cyclobacteriaceae</taxon>
        <taxon>Belliella</taxon>
    </lineage>
</organism>
<evidence type="ECO:0000313" key="2">
    <source>
        <dbReference type="Proteomes" id="UP000635885"/>
    </source>
</evidence>
<dbReference type="Proteomes" id="UP000635885">
    <property type="component" value="Unassembled WGS sequence"/>
</dbReference>
<accession>A0ABQ1N4H6</accession>
<keyword evidence="2" id="KW-1185">Reference proteome</keyword>
<name>A0ABQ1N4H6_9BACT</name>